<evidence type="ECO:0000256" key="1">
    <source>
        <dbReference type="ARBA" id="ARBA00022723"/>
    </source>
</evidence>
<accession>A0A150L7J7</accession>
<dbReference type="InterPro" id="IPR050197">
    <property type="entry name" value="Aldolase_class_II_sugar_metab"/>
</dbReference>
<comment type="caution">
    <text evidence="5">The sequence shown here is derived from an EMBL/GenBank/DDBJ whole genome shotgun (WGS) entry which is preliminary data.</text>
</comment>
<feature type="compositionally biased region" description="Basic and acidic residues" evidence="3">
    <location>
        <begin position="1"/>
        <end position="20"/>
    </location>
</feature>
<evidence type="ECO:0000256" key="2">
    <source>
        <dbReference type="ARBA" id="ARBA00023239"/>
    </source>
</evidence>
<proteinExistence type="predicted"/>
<dbReference type="PANTHER" id="PTHR22789:SF0">
    <property type="entry name" value="3-OXO-TETRONATE 4-PHOSPHATE DECARBOXYLASE-RELATED"/>
    <property type="match status" value="1"/>
</dbReference>
<dbReference type="InterPro" id="IPR001303">
    <property type="entry name" value="Aldolase_II/adducin_N"/>
</dbReference>
<dbReference type="Pfam" id="PF00596">
    <property type="entry name" value="Aldolase_II"/>
    <property type="match status" value="1"/>
</dbReference>
<dbReference type="GO" id="GO:0019323">
    <property type="term" value="P:pentose catabolic process"/>
    <property type="evidence" value="ECO:0007669"/>
    <property type="project" value="TreeGrafter"/>
</dbReference>
<feature type="region of interest" description="Disordered" evidence="3">
    <location>
        <begin position="1"/>
        <end position="22"/>
    </location>
</feature>
<keyword evidence="1" id="KW-0479">Metal-binding</keyword>
<keyword evidence="2" id="KW-0456">Lyase</keyword>
<name>A0A150L7J7_9BACI</name>
<organism evidence="5 6">
    <name type="scientific">Caldibacillus debilis</name>
    <dbReference type="NCBI Taxonomy" id="301148"/>
    <lineage>
        <taxon>Bacteria</taxon>
        <taxon>Bacillati</taxon>
        <taxon>Bacillota</taxon>
        <taxon>Bacilli</taxon>
        <taxon>Bacillales</taxon>
        <taxon>Bacillaceae</taxon>
        <taxon>Caldibacillus</taxon>
    </lineage>
</organism>
<dbReference type="EMBL" id="LQYT01000140">
    <property type="protein sequence ID" value="KYD08288.1"/>
    <property type="molecule type" value="Genomic_DNA"/>
</dbReference>
<reference evidence="5 6" key="1">
    <citation type="submission" date="2016-01" db="EMBL/GenBank/DDBJ databases">
        <title>Draft Genome Sequences of Seven Thermophilic Sporeformers Isolated from Foods.</title>
        <authorList>
            <person name="Berendsen E.M."/>
            <person name="Wells-Bennik M.H."/>
            <person name="Krawcyk A.O."/>
            <person name="De Jong A."/>
            <person name="Holsappel S."/>
            <person name="Eijlander R.T."/>
            <person name="Kuipers O.P."/>
        </authorList>
    </citation>
    <scope>NUCLEOTIDE SEQUENCE [LARGE SCALE GENOMIC DNA]</scope>
    <source>
        <strain evidence="5 6">B4135</strain>
    </source>
</reference>
<evidence type="ECO:0000256" key="3">
    <source>
        <dbReference type="SAM" id="MobiDB-lite"/>
    </source>
</evidence>
<dbReference type="SMART" id="SM01007">
    <property type="entry name" value="Aldolase_II"/>
    <property type="match status" value="1"/>
</dbReference>
<dbReference type="Gene3D" id="3.40.225.10">
    <property type="entry name" value="Class II aldolase/adducin N-terminal domain"/>
    <property type="match status" value="1"/>
</dbReference>
<dbReference type="PATRIC" id="fig|301148.3.peg.2290"/>
<evidence type="ECO:0000313" key="6">
    <source>
        <dbReference type="Proteomes" id="UP000075683"/>
    </source>
</evidence>
<sequence>MRAFIRNEAKEAPGPEEGNRILRPMQEGRPFQPAFEILRIGGRQLMMFLEERIDLCEVARMMFDRYLTNAAGGNITVKVSEELFLMTPTLMSQAKFCRLTPEDILVVDKHGNIYEGKGKLTREFNMHMAAYEALPEAGAVIHGHAKESMVFASLGMQMPNLTEATQKLGDIATLEFAPATTKELAKIVREHLLSRNGQLPVAALLNKHGVIVVDRTLRKAYDMFERLEYNAYVGIHAKIFSALGLYKEERKAYNYNLEE</sequence>
<dbReference type="GO" id="GO:0016832">
    <property type="term" value="F:aldehyde-lyase activity"/>
    <property type="evidence" value="ECO:0007669"/>
    <property type="project" value="TreeGrafter"/>
</dbReference>
<evidence type="ECO:0000259" key="4">
    <source>
        <dbReference type="SMART" id="SM01007"/>
    </source>
</evidence>
<dbReference type="AlphaFoldDB" id="A0A150L7J7"/>
<dbReference type="InterPro" id="IPR036409">
    <property type="entry name" value="Aldolase_II/adducin_N_sf"/>
</dbReference>
<dbReference type="NCBIfam" id="NF004979">
    <property type="entry name" value="PRK06357.1"/>
    <property type="match status" value="1"/>
</dbReference>
<dbReference type="Proteomes" id="UP000075683">
    <property type="component" value="Unassembled WGS sequence"/>
</dbReference>
<dbReference type="STRING" id="301148.B4135_3999"/>
<dbReference type="GO" id="GO:0046872">
    <property type="term" value="F:metal ion binding"/>
    <property type="evidence" value="ECO:0007669"/>
    <property type="project" value="UniProtKB-KW"/>
</dbReference>
<gene>
    <name evidence="5" type="ORF">B4135_3999</name>
</gene>
<feature type="domain" description="Class II aldolase/adducin N-terminal" evidence="4">
    <location>
        <begin position="53"/>
        <end position="235"/>
    </location>
</feature>
<dbReference type="GO" id="GO:0005829">
    <property type="term" value="C:cytosol"/>
    <property type="evidence" value="ECO:0007669"/>
    <property type="project" value="TreeGrafter"/>
</dbReference>
<dbReference type="PANTHER" id="PTHR22789">
    <property type="entry name" value="FUCULOSE PHOSPHATE ALDOLASE"/>
    <property type="match status" value="1"/>
</dbReference>
<dbReference type="SUPFAM" id="SSF53639">
    <property type="entry name" value="AraD/HMP-PK domain-like"/>
    <property type="match status" value="1"/>
</dbReference>
<protein>
    <recommendedName>
        <fullName evidence="4">Class II aldolase/adducin N-terminal domain-containing protein</fullName>
    </recommendedName>
</protein>
<evidence type="ECO:0000313" key="5">
    <source>
        <dbReference type="EMBL" id="KYD08288.1"/>
    </source>
</evidence>